<dbReference type="Proteomes" id="UP000464262">
    <property type="component" value="Chromosome 2"/>
</dbReference>
<reference evidence="2 3" key="1">
    <citation type="submission" date="2020-01" db="EMBL/GenBank/DDBJ databases">
        <title>Whole genome and functional gene identification of agarase of Vibrio HN897.</title>
        <authorList>
            <person name="Liu Y."/>
            <person name="Zhao Z."/>
        </authorList>
    </citation>
    <scope>NUCLEOTIDE SEQUENCE [LARGE SCALE GENOMIC DNA]</scope>
    <source>
        <strain evidence="2 3">HN897</strain>
    </source>
</reference>
<feature type="chain" id="PRO_5030981333" evidence="1">
    <location>
        <begin position="22"/>
        <end position="126"/>
    </location>
</feature>
<dbReference type="KEGG" id="vas:GT360_17650"/>
<protein>
    <submittedName>
        <fullName evidence="2">Uncharacterized protein</fullName>
    </submittedName>
</protein>
<gene>
    <name evidence="2" type="ORF">GT360_17650</name>
</gene>
<accession>A0A7Z2T6M7</accession>
<organism evidence="2 3">
    <name type="scientific">Vibrio astriarenae</name>
    <dbReference type="NCBI Taxonomy" id="1481923"/>
    <lineage>
        <taxon>Bacteria</taxon>
        <taxon>Pseudomonadati</taxon>
        <taxon>Pseudomonadota</taxon>
        <taxon>Gammaproteobacteria</taxon>
        <taxon>Vibrionales</taxon>
        <taxon>Vibrionaceae</taxon>
        <taxon>Vibrio</taxon>
    </lineage>
</organism>
<evidence type="ECO:0000256" key="1">
    <source>
        <dbReference type="SAM" id="SignalP"/>
    </source>
</evidence>
<evidence type="ECO:0000313" key="2">
    <source>
        <dbReference type="EMBL" id="QIA65364.1"/>
    </source>
</evidence>
<keyword evidence="3" id="KW-1185">Reference proteome</keyword>
<name>A0A7Z2T6M7_9VIBR</name>
<evidence type="ECO:0000313" key="3">
    <source>
        <dbReference type="Proteomes" id="UP000464262"/>
    </source>
</evidence>
<dbReference type="AlphaFoldDB" id="A0A7Z2T6M7"/>
<sequence>MRVVTWILVGSALGISGQASANYSEVSSLEQVTGFCTAANGSAGKVVDAKQYGIVCSEYGVGLNHGYEQCMTSAGELGQKVDAKEYGHQCLSYRSDITQSRYACTNEMGEPGLLVDAKEYGIICSG</sequence>
<keyword evidence="1" id="KW-0732">Signal</keyword>
<proteinExistence type="predicted"/>
<dbReference type="RefSeq" id="WP_164650264.1">
    <property type="nucleotide sequence ID" value="NZ_CP047476.1"/>
</dbReference>
<dbReference type="EMBL" id="CP047476">
    <property type="protein sequence ID" value="QIA65364.1"/>
    <property type="molecule type" value="Genomic_DNA"/>
</dbReference>
<feature type="signal peptide" evidence="1">
    <location>
        <begin position="1"/>
        <end position="21"/>
    </location>
</feature>